<keyword evidence="3" id="KW-1185">Reference proteome</keyword>
<gene>
    <name evidence="2" type="ORF">PVAP13_1NG107300</name>
</gene>
<proteinExistence type="predicted"/>
<evidence type="ECO:0000313" key="3">
    <source>
        <dbReference type="Proteomes" id="UP000823388"/>
    </source>
</evidence>
<feature type="region of interest" description="Disordered" evidence="1">
    <location>
        <begin position="1"/>
        <end position="31"/>
    </location>
</feature>
<sequence>MWKHSLKRRRETTQNEPKLQPALHAPDGPVQTHRTVRYTHRMFWAEATLTHQNPPDGPVAHRRTVQCTHRMFWAKATLAHQNPPDGPVAHRRTVQCTHRTIWTEGSCALTAPTGRSGAPPPDGPVLANVPGEARPRELRLGKSHAPDGLVQRHRTVRWYETGWPRV</sequence>
<dbReference type="EMBL" id="CM029038">
    <property type="protein sequence ID" value="KAG2648981.1"/>
    <property type="molecule type" value="Genomic_DNA"/>
</dbReference>
<comment type="caution">
    <text evidence="2">The sequence shown here is derived from an EMBL/GenBank/DDBJ whole genome shotgun (WGS) entry which is preliminary data.</text>
</comment>
<reference evidence="2" key="1">
    <citation type="submission" date="2020-05" db="EMBL/GenBank/DDBJ databases">
        <title>WGS assembly of Panicum virgatum.</title>
        <authorList>
            <person name="Lovell J.T."/>
            <person name="Jenkins J."/>
            <person name="Shu S."/>
            <person name="Juenger T.E."/>
            <person name="Schmutz J."/>
        </authorList>
    </citation>
    <scope>NUCLEOTIDE SEQUENCE</scope>
    <source>
        <strain evidence="2">AP13</strain>
    </source>
</reference>
<feature type="compositionally biased region" description="Basic residues" evidence="1">
    <location>
        <begin position="1"/>
        <end position="10"/>
    </location>
</feature>
<dbReference type="AlphaFoldDB" id="A0A8T0WHC1"/>
<name>A0A8T0WHC1_PANVG</name>
<dbReference type="Proteomes" id="UP000823388">
    <property type="component" value="Chromosome 1N"/>
</dbReference>
<protein>
    <submittedName>
        <fullName evidence="2">Uncharacterized protein</fullName>
    </submittedName>
</protein>
<evidence type="ECO:0000313" key="2">
    <source>
        <dbReference type="EMBL" id="KAG2648981.1"/>
    </source>
</evidence>
<organism evidence="2 3">
    <name type="scientific">Panicum virgatum</name>
    <name type="common">Blackwell switchgrass</name>
    <dbReference type="NCBI Taxonomy" id="38727"/>
    <lineage>
        <taxon>Eukaryota</taxon>
        <taxon>Viridiplantae</taxon>
        <taxon>Streptophyta</taxon>
        <taxon>Embryophyta</taxon>
        <taxon>Tracheophyta</taxon>
        <taxon>Spermatophyta</taxon>
        <taxon>Magnoliopsida</taxon>
        <taxon>Liliopsida</taxon>
        <taxon>Poales</taxon>
        <taxon>Poaceae</taxon>
        <taxon>PACMAD clade</taxon>
        <taxon>Panicoideae</taxon>
        <taxon>Panicodae</taxon>
        <taxon>Paniceae</taxon>
        <taxon>Panicinae</taxon>
        <taxon>Panicum</taxon>
        <taxon>Panicum sect. Hiantes</taxon>
    </lineage>
</organism>
<accession>A0A8T0WHC1</accession>
<evidence type="ECO:0000256" key="1">
    <source>
        <dbReference type="SAM" id="MobiDB-lite"/>
    </source>
</evidence>